<sequence>MDDRVSRRGLFALAGGTALAFGLAGAGWRLAGSTPAVAGGFEVTRSEEEWRRLLTPAQYRVLRGHDTERPGSSPLDDEKRAGTFVCAGCDLPLFESATKYDSGTGWPSFYAPIAGAVGTRADDSLFMRRTEVHCRRCGGHLGHVFDDGPPPTGKRYCMNGVAMAFLPKDGGAPASG</sequence>
<dbReference type="PROSITE" id="PS51318">
    <property type="entry name" value="TAT"/>
    <property type="match status" value="1"/>
</dbReference>
<dbReference type="GO" id="GO:0006979">
    <property type="term" value="P:response to oxidative stress"/>
    <property type="evidence" value="ECO:0007669"/>
    <property type="project" value="InterPro"/>
</dbReference>
<dbReference type="EC" id="1.8.4.12" evidence="1"/>
<dbReference type="InterPro" id="IPR028427">
    <property type="entry name" value="Met_Sox_Rdtase_MsrB"/>
</dbReference>
<dbReference type="PANTHER" id="PTHR10173:SF57">
    <property type="entry name" value="PEPTIDE-METHIONINE (R)-S-OXIDE REDUCTASE"/>
    <property type="match status" value="1"/>
</dbReference>
<dbReference type="PATRIC" id="fig|1439726.3.peg.298"/>
<name>A0A1E3H989_9HYPH</name>
<evidence type="ECO:0000256" key="1">
    <source>
        <dbReference type="ARBA" id="ARBA00012499"/>
    </source>
</evidence>
<dbReference type="Proteomes" id="UP000094622">
    <property type="component" value="Unassembled WGS sequence"/>
</dbReference>
<dbReference type="InterPro" id="IPR006311">
    <property type="entry name" value="TAT_signal"/>
</dbReference>
<keyword evidence="6" id="KW-1185">Reference proteome</keyword>
<evidence type="ECO:0000313" key="6">
    <source>
        <dbReference type="Proteomes" id="UP000094622"/>
    </source>
</evidence>
<evidence type="ECO:0000256" key="2">
    <source>
        <dbReference type="ARBA" id="ARBA00023002"/>
    </source>
</evidence>
<dbReference type="EMBL" id="MCRJ01000003">
    <property type="protein sequence ID" value="ODN72356.1"/>
    <property type="molecule type" value="Genomic_DNA"/>
</dbReference>
<evidence type="ECO:0000259" key="4">
    <source>
        <dbReference type="PROSITE" id="PS51790"/>
    </source>
</evidence>
<dbReference type="GO" id="GO:0030091">
    <property type="term" value="P:protein repair"/>
    <property type="evidence" value="ECO:0007669"/>
    <property type="project" value="InterPro"/>
</dbReference>
<dbReference type="InterPro" id="IPR002579">
    <property type="entry name" value="Met_Sox_Rdtase_MsrB_dom"/>
</dbReference>
<gene>
    <name evidence="5" type="primary">msrB_1</name>
    <name evidence="5" type="ORF">A6302_00283</name>
</gene>
<dbReference type="InterPro" id="IPR011057">
    <property type="entry name" value="Mss4-like_sf"/>
</dbReference>
<evidence type="ECO:0000256" key="3">
    <source>
        <dbReference type="ARBA" id="ARBA00048488"/>
    </source>
</evidence>
<organism evidence="5 6">
    <name type="scientific">Methylobrevis pamukkalensis</name>
    <dbReference type="NCBI Taxonomy" id="1439726"/>
    <lineage>
        <taxon>Bacteria</taxon>
        <taxon>Pseudomonadati</taxon>
        <taxon>Pseudomonadota</taxon>
        <taxon>Alphaproteobacteria</taxon>
        <taxon>Hyphomicrobiales</taxon>
        <taxon>Pleomorphomonadaceae</taxon>
        <taxon>Methylobrevis</taxon>
    </lineage>
</organism>
<comment type="catalytic activity">
    <reaction evidence="3">
        <text>L-methionyl-[protein] + [thioredoxin]-disulfide + H2O = L-methionyl-(R)-S-oxide-[protein] + [thioredoxin]-dithiol</text>
        <dbReference type="Rhea" id="RHEA:24164"/>
        <dbReference type="Rhea" id="RHEA-COMP:10698"/>
        <dbReference type="Rhea" id="RHEA-COMP:10700"/>
        <dbReference type="Rhea" id="RHEA-COMP:12313"/>
        <dbReference type="Rhea" id="RHEA-COMP:12314"/>
        <dbReference type="ChEBI" id="CHEBI:15377"/>
        <dbReference type="ChEBI" id="CHEBI:16044"/>
        <dbReference type="ChEBI" id="CHEBI:29950"/>
        <dbReference type="ChEBI" id="CHEBI:45764"/>
        <dbReference type="ChEBI" id="CHEBI:50058"/>
        <dbReference type="EC" id="1.8.4.12"/>
    </reaction>
</comment>
<dbReference type="RefSeq" id="WP_069305520.1">
    <property type="nucleotide sequence ID" value="NZ_MCRJ01000003.1"/>
</dbReference>
<protein>
    <recommendedName>
        <fullName evidence="1">peptide-methionine (R)-S-oxide reductase</fullName>
        <ecNumber evidence="1">1.8.4.12</ecNumber>
    </recommendedName>
</protein>
<proteinExistence type="predicted"/>
<dbReference type="SUPFAM" id="SSF51316">
    <property type="entry name" value="Mss4-like"/>
    <property type="match status" value="1"/>
</dbReference>
<dbReference type="Pfam" id="PF01641">
    <property type="entry name" value="SelR"/>
    <property type="match status" value="1"/>
</dbReference>
<evidence type="ECO:0000313" key="5">
    <source>
        <dbReference type="EMBL" id="ODN72356.1"/>
    </source>
</evidence>
<comment type="caution">
    <text evidence="5">The sequence shown here is derived from an EMBL/GenBank/DDBJ whole genome shotgun (WGS) entry which is preliminary data.</text>
</comment>
<dbReference type="PROSITE" id="PS51790">
    <property type="entry name" value="MSRB"/>
    <property type="match status" value="1"/>
</dbReference>
<reference evidence="5 6" key="1">
    <citation type="submission" date="2016-07" db="EMBL/GenBank/DDBJ databases">
        <title>Draft Genome Sequence of Methylobrevis pamukkalensis PK2.</title>
        <authorList>
            <person name="Vasilenko O.V."/>
            <person name="Doronina N.V."/>
            <person name="Shmareva M.N."/>
            <person name="Tarlachkov S.V."/>
            <person name="Mustakhimov I."/>
            <person name="Trotsenko Y.A."/>
        </authorList>
    </citation>
    <scope>NUCLEOTIDE SEQUENCE [LARGE SCALE GENOMIC DNA]</scope>
    <source>
        <strain evidence="5 6">PK2</strain>
    </source>
</reference>
<dbReference type="Gene3D" id="2.170.150.20">
    <property type="entry name" value="Peptide methionine sulfoxide reductase"/>
    <property type="match status" value="1"/>
</dbReference>
<dbReference type="NCBIfam" id="TIGR00357">
    <property type="entry name" value="peptide-methionine (R)-S-oxide reductase MsrB"/>
    <property type="match status" value="1"/>
</dbReference>
<keyword evidence="2 5" id="KW-0560">Oxidoreductase</keyword>
<accession>A0A1E3H989</accession>
<dbReference type="GO" id="GO:0005737">
    <property type="term" value="C:cytoplasm"/>
    <property type="evidence" value="ECO:0007669"/>
    <property type="project" value="TreeGrafter"/>
</dbReference>
<dbReference type="AlphaFoldDB" id="A0A1E3H989"/>
<dbReference type="GO" id="GO:0033743">
    <property type="term" value="F:peptide-methionine (R)-S-oxide reductase activity"/>
    <property type="evidence" value="ECO:0007669"/>
    <property type="project" value="UniProtKB-EC"/>
</dbReference>
<dbReference type="OrthoDB" id="9785497at2"/>
<feature type="domain" description="MsrB" evidence="4">
    <location>
        <begin position="47"/>
        <end position="168"/>
    </location>
</feature>
<dbReference type="PANTHER" id="PTHR10173">
    <property type="entry name" value="METHIONINE SULFOXIDE REDUCTASE"/>
    <property type="match status" value="1"/>
</dbReference>